<keyword evidence="4" id="KW-1185">Reference proteome</keyword>
<gene>
    <name evidence="3" type="ORF">ACFSQJ_03670</name>
</gene>
<dbReference type="EMBL" id="JBHULB010000006">
    <property type="protein sequence ID" value="MFD2586011.1"/>
    <property type="molecule type" value="Genomic_DNA"/>
</dbReference>
<evidence type="ECO:0000259" key="2">
    <source>
        <dbReference type="PROSITE" id="PS51186"/>
    </source>
</evidence>
<comment type="caution">
    <text evidence="3">The sequence shown here is derived from an EMBL/GenBank/DDBJ whole genome shotgun (WGS) entry which is preliminary data.</text>
</comment>
<dbReference type="Pfam" id="PF13523">
    <property type="entry name" value="Acetyltransf_8"/>
    <property type="match status" value="1"/>
</dbReference>
<dbReference type="RefSeq" id="WP_377765638.1">
    <property type="nucleotide sequence ID" value="NZ_JBHULB010000006.1"/>
</dbReference>
<dbReference type="Gene3D" id="3.40.630.30">
    <property type="match status" value="1"/>
</dbReference>
<dbReference type="PANTHER" id="PTHR31438">
    <property type="entry name" value="LYSINE N-ACYLTRANSFERASE C17G9.06C-RELATED"/>
    <property type="match status" value="1"/>
</dbReference>
<name>A0ABW5MT96_9FLAO</name>
<evidence type="ECO:0000313" key="3">
    <source>
        <dbReference type="EMBL" id="MFD2586011.1"/>
    </source>
</evidence>
<protein>
    <submittedName>
        <fullName evidence="3">GNAT family N-acetyltransferase</fullName>
        <ecNumber evidence="3">2.3.1.-</ecNumber>
    </submittedName>
</protein>
<keyword evidence="3" id="KW-0012">Acyltransferase</keyword>
<sequence>MIKLRLATIDDLELLTYWETKQHVIDSDPNDDEWNWELELKRNPEWREQLIAEVNGKPVGVVQIIDPDKEETQYWGNVEQNKRAIDIWIGEEENLNRGYGTLMMNLAIARCFENPVVASILVDPLQSNIKAHRFYKRLGFEFIEEREFDGNVCLVYELKRTVENSAEIQ</sequence>
<organism evidence="3 4">
    <name type="scientific">Croceitalea marina</name>
    <dbReference type="NCBI Taxonomy" id="1775166"/>
    <lineage>
        <taxon>Bacteria</taxon>
        <taxon>Pseudomonadati</taxon>
        <taxon>Bacteroidota</taxon>
        <taxon>Flavobacteriia</taxon>
        <taxon>Flavobacteriales</taxon>
        <taxon>Flavobacteriaceae</taxon>
        <taxon>Croceitalea</taxon>
    </lineage>
</organism>
<dbReference type="InterPro" id="IPR016181">
    <property type="entry name" value="Acyl_CoA_acyltransferase"/>
</dbReference>
<keyword evidence="3" id="KW-0808">Transferase</keyword>
<accession>A0ABW5MT96</accession>
<keyword evidence="1" id="KW-0046">Antibiotic resistance</keyword>
<evidence type="ECO:0000256" key="1">
    <source>
        <dbReference type="ARBA" id="ARBA00023251"/>
    </source>
</evidence>
<proteinExistence type="predicted"/>
<dbReference type="CDD" id="cd04301">
    <property type="entry name" value="NAT_SF"/>
    <property type="match status" value="1"/>
</dbReference>
<dbReference type="InterPro" id="IPR000182">
    <property type="entry name" value="GNAT_dom"/>
</dbReference>
<evidence type="ECO:0000313" key="4">
    <source>
        <dbReference type="Proteomes" id="UP001597526"/>
    </source>
</evidence>
<feature type="domain" description="N-acetyltransferase" evidence="2">
    <location>
        <begin position="2"/>
        <end position="163"/>
    </location>
</feature>
<dbReference type="SUPFAM" id="SSF55729">
    <property type="entry name" value="Acyl-CoA N-acyltransferases (Nat)"/>
    <property type="match status" value="1"/>
</dbReference>
<dbReference type="PANTHER" id="PTHR31438:SF1">
    <property type="entry name" value="LYSINE N-ACYLTRANSFERASE C17G9.06C-RELATED"/>
    <property type="match status" value="1"/>
</dbReference>
<dbReference type="GO" id="GO:0016746">
    <property type="term" value="F:acyltransferase activity"/>
    <property type="evidence" value="ECO:0007669"/>
    <property type="project" value="UniProtKB-KW"/>
</dbReference>
<reference evidence="4" key="1">
    <citation type="journal article" date="2019" name="Int. J. Syst. Evol. Microbiol.">
        <title>The Global Catalogue of Microorganisms (GCM) 10K type strain sequencing project: providing services to taxonomists for standard genome sequencing and annotation.</title>
        <authorList>
            <consortium name="The Broad Institute Genomics Platform"/>
            <consortium name="The Broad Institute Genome Sequencing Center for Infectious Disease"/>
            <person name="Wu L."/>
            <person name="Ma J."/>
        </authorList>
    </citation>
    <scope>NUCLEOTIDE SEQUENCE [LARGE SCALE GENOMIC DNA]</scope>
    <source>
        <strain evidence="4">KCTC 52368</strain>
    </source>
</reference>
<dbReference type="EC" id="2.3.1.-" evidence="3"/>
<dbReference type="Proteomes" id="UP001597526">
    <property type="component" value="Unassembled WGS sequence"/>
</dbReference>
<dbReference type="PROSITE" id="PS51186">
    <property type="entry name" value="GNAT"/>
    <property type="match status" value="1"/>
</dbReference>